<feature type="transmembrane region" description="Helical" evidence="8">
    <location>
        <begin position="20"/>
        <end position="37"/>
    </location>
</feature>
<evidence type="ECO:0000256" key="1">
    <source>
        <dbReference type="ARBA" id="ARBA00004141"/>
    </source>
</evidence>
<keyword evidence="6" id="KW-0406">Ion transport</keyword>
<feature type="transmembrane region" description="Helical" evidence="8">
    <location>
        <begin position="44"/>
        <end position="63"/>
    </location>
</feature>
<dbReference type="Proteomes" id="UP001204579">
    <property type="component" value="Unassembled WGS sequence"/>
</dbReference>
<evidence type="ECO:0000259" key="9">
    <source>
        <dbReference type="Pfam" id="PF00999"/>
    </source>
</evidence>
<feature type="transmembrane region" description="Helical" evidence="8">
    <location>
        <begin position="69"/>
        <end position="86"/>
    </location>
</feature>
<comment type="subcellular location">
    <subcellularLocation>
        <location evidence="1">Membrane</location>
        <topology evidence="1">Multi-pass membrane protein</topology>
    </subcellularLocation>
</comment>
<dbReference type="AlphaFoldDB" id="A0AAW5MYD9"/>
<evidence type="ECO:0000313" key="11">
    <source>
        <dbReference type="Proteomes" id="UP001204579"/>
    </source>
</evidence>
<evidence type="ECO:0000256" key="5">
    <source>
        <dbReference type="ARBA" id="ARBA00022989"/>
    </source>
</evidence>
<comment type="caution">
    <text evidence="10">The sequence shown here is derived from an EMBL/GenBank/DDBJ whole genome shotgun (WGS) entry which is preliminary data.</text>
</comment>
<reference evidence="10 11" key="1">
    <citation type="submission" date="2022-08" db="EMBL/GenBank/DDBJ databases">
        <authorList>
            <person name="Zeman M."/>
            <person name="Kubasova T."/>
        </authorList>
    </citation>
    <scope>NUCLEOTIDE SEQUENCE [LARGE SCALE GENOMIC DNA]</scope>
    <source>
        <strain evidence="10 11">ET62</strain>
    </source>
</reference>
<feature type="transmembrane region" description="Helical" evidence="8">
    <location>
        <begin position="190"/>
        <end position="210"/>
    </location>
</feature>
<dbReference type="RefSeq" id="WP_018712026.1">
    <property type="nucleotide sequence ID" value="NZ_CALULB010000001.1"/>
</dbReference>
<keyword evidence="5 8" id="KW-1133">Transmembrane helix</keyword>
<keyword evidence="2" id="KW-0813">Transport</keyword>
<name>A0AAW5MYD9_9BACT</name>
<keyword evidence="3" id="KW-0050">Antiport</keyword>
<dbReference type="InterPro" id="IPR038770">
    <property type="entry name" value="Na+/solute_symporter_sf"/>
</dbReference>
<dbReference type="PANTHER" id="PTHR43562:SF4">
    <property type="entry name" value="NA(+)_H(+) ANTIPORTER NHAS5"/>
    <property type="match status" value="1"/>
</dbReference>
<dbReference type="InterPro" id="IPR006153">
    <property type="entry name" value="Cation/H_exchanger_TM"/>
</dbReference>
<feature type="transmembrane region" description="Helical" evidence="8">
    <location>
        <begin position="222"/>
        <end position="240"/>
    </location>
</feature>
<keyword evidence="7 8" id="KW-0472">Membrane</keyword>
<evidence type="ECO:0000313" key="10">
    <source>
        <dbReference type="EMBL" id="MCR8873072.1"/>
    </source>
</evidence>
<proteinExistence type="predicted"/>
<organism evidence="10 11">
    <name type="scientific">Phocaeicola barnesiae</name>
    <dbReference type="NCBI Taxonomy" id="376804"/>
    <lineage>
        <taxon>Bacteria</taxon>
        <taxon>Pseudomonadati</taxon>
        <taxon>Bacteroidota</taxon>
        <taxon>Bacteroidia</taxon>
        <taxon>Bacteroidales</taxon>
        <taxon>Bacteroidaceae</taxon>
        <taxon>Phocaeicola</taxon>
    </lineage>
</organism>
<keyword evidence="4 8" id="KW-0812">Transmembrane</keyword>
<evidence type="ECO:0000256" key="2">
    <source>
        <dbReference type="ARBA" id="ARBA00022448"/>
    </source>
</evidence>
<accession>A0AAW5MYD9</accession>
<feature type="transmembrane region" description="Helical" evidence="8">
    <location>
        <begin position="341"/>
        <end position="364"/>
    </location>
</feature>
<feature type="domain" description="Cation/H+ exchanger transmembrane" evidence="9">
    <location>
        <begin position="28"/>
        <end position="396"/>
    </location>
</feature>
<feature type="transmembrane region" description="Helical" evidence="8">
    <location>
        <begin position="376"/>
        <end position="394"/>
    </location>
</feature>
<protein>
    <submittedName>
        <fullName evidence="10">Cation:proton antiporter</fullName>
    </submittedName>
</protein>
<keyword evidence="11" id="KW-1185">Reference proteome</keyword>
<dbReference type="GO" id="GO:1902600">
    <property type="term" value="P:proton transmembrane transport"/>
    <property type="evidence" value="ECO:0007669"/>
    <property type="project" value="InterPro"/>
</dbReference>
<dbReference type="GeneID" id="82444452"/>
<dbReference type="Gene3D" id="1.20.1530.20">
    <property type="match status" value="1"/>
</dbReference>
<feature type="transmembrane region" description="Helical" evidence="8">
    <location>
        <begin position="98"/>
        <end position="117"/>
    </location>
</feature>
<dbReference type="Gene3D" id="3.40.50.12370">
    <property type="match status" value="1"/>
</dbReference>
<dbReference type="GO" id="GO:0016020">
    <property type="term" value="C:membrane"/>
    <property type="evidence" value="ECO:0007669"/>
    <property type="project" value="UniProtKB-SubCell"/>
</dbReference>
<evidence type="ECO:0000256" key="4">
    <source>
        <dbReference type="ARBA" id="ARBA00022692"/>
    </source>
</evidence>
<dbReference type="Pfam" id="PF00999">
    <property type="entry name" value="Na_H_Exchanger"/>
    <property type="match status" value="1"/>
</dbReference>
<gene>
    <name evidence="10" type="ORF">NW209_03370</name>
</gene>
<evidence type="ECO:0000256" key="3">
    <source>
        <dbReference type="ARBA" id="ARBA00022449"/>
    </source>
</evidence>
<feature type="transmembrane region" description="Helical" evidence="8">
    <location>
        <begin position="123"/>
        <end position="147"/>
    </location>
</feature>
<evidence type="ECO:0000256" key="6">
    <source>
        <dbReference type="ARBA" id="ARBA00023065"/>
    </source>
</evidence>
<evidence type="ECO:0000256" key="7">
    <source>
        <dbReference type="ARBA" id="ARBA00023136"/>
    </source>
</evidence>
<dbReference type="PANTHER" id="PTHR43562">
    <property type="entry name" value="NAPA-TYPE SODIUM/HYDROGEN ANTIPORTER"/>
    <property type="match status" value="1"/>
</dbReference>
<feature type="transmembrane region" description="Helical" evidence="8">
    <location>
        <begin position="309"/>
        <end position="329"/>
    </location>
</feature>
<dbReference type="CDD" id="cd00293">
    <property type="entry name" value="USP-like"/>
    <property type="match status" value="1"/>
</dbReference>
<sequence length="714" mass="80154">MKEMLDWIDVNIHFPITDPTWIFFLVLVIILFAPIVLERLRIPHIIGMILAGVVIGEHGLNILARDSSFELFGKVGLYYIMFLAGLEMNMEDFKSIRVKATVLGLLAFIFPLGIGIWTNLHILGYGLITSVLLASMYASHTLIAYPIVIRYGINRQRAVGIAVGGTAVTDTLTLLVLAVVGGMFKGDTSGMFWVWLVLKVIVLSMVIMYTFPRIGRWFFRRYSDNVVQYIFVMAMVFLGAGLMEVVGMEGILGAFLAGLVLNRLIPHVSPLMSHLEFVGNALFIPYFLIGVGMLINVNVLFGHIDSLKVAGVMIVVALVGKWIASWLTQKIYRMKAVERELMFGLSNAQAAATLAAVLVGYNIILPDGQRLLNEDVLNGTILLILVTCVVSSFITEHAAKQIVTDEAELDEGKANEKERFLIPLSNPDTLEDLISLGLVVRNPKQLDNLVALNVINDSNDSVRLEMRGRRNLERAAQIAASANVSMRTVSRFDLNIATGILHAAKEYDVTSIIIGLHRKTNIVDSFFGTLAENLLKKYYQQVMIARFQMPVNTLRRILVAVPPKAEYEHGFVKWVSHLCRMSGELGCRLHFFAHPQTLGYLKGCIRKLHKEVLAEYQELENWEDLLIITGQVNFDHLLVIVSSRRGSISYDSAFERLPGQISKYFNTCSIMVLYPDQMGDPNEQLTFSDPHGYAESQLYDKVRNRLYKWFKKEA</sequence>
<evidence type="ECO:0000256" key="8">
    <source>
        <dbReference type="SAM" id="Phobius"/>
    </source>
</evidence>
<feature type="transmembrane region" description="Helical" evidence="8">
    <location>
        <begin position="159"/>
        <end position="184"/>
    </location>
</feature>
<dbReference type="GO" id="GO:0015297">
    <property type="term" value="F:antiporter activity"/>
    <property type="evidence" value="ECO:0007669"/>
    <property type="project" value="UniProtKB-KW"/>
</dbReference>
<feature type="transmembrane region" description="Helical" evidence="8">
    <location>
        <begin position="277"/>
        <end position="297"/>
    </location>
</feature>
<dbReference type="EMBL" id="JANRHJ010000003">
    <property type="protein sequence ID" value="MCR8873072.1"/>
    <property type="molecule type" value="Genomic_DNA"/>
</dbReference>
<dbReference type="SUPFAM" id="SSF52402">
    <property type="entry name" value="Adenine nucleotide alpha hydrolases-like"/>
    <property type="match status" value="1"/>
</dbReference>